<dbReference type="EMBL" id="CM037021">
    <property type="protein sequence ID" value="KAH7668884.1"/>
    <property type="molecule type" value="Genomic_DNA"/>
</dbReference>
<reference evidence="2" key="1">
    <citation type="journal article" date="2022" name="Nat. Commun.">
        <title>Chromosome evolution and the genetic basis of agronomically important traits in greater yam.</title>
        <authorList>
            <person name="Bredeson J.V."/>
            <person name="Lyons J.B."/>
            <person name="Oniyinde I.O."/>
            <person name="Okereke N.R."/>
            <person name="Kolade O."/>
            <person name="Nnabue I."/>
            <person name="Nwadili C.O."/>
            <person name="Hribova E."/>
            <person name="Parker M."/>
            <person name="Nwogha J."/>
            <person name="Shu S."/>
            <person name="Carlson J."/>
            <person name="Kariba R."/>
            <person name="Muthemba S."/>
            <person name="Knop K."/>
            <person name="Barton G.J."/>
            <person name="Sherwood A.V."/>
            <person name="Lopez-Montes A."/>
            <person name="Asiedu R."/>
            <person name="Jamnadass R."/>
            <person name="Muchugi A."/>
            <person name="Goodstein D."/>
            <person name="Egesi C.N."/>
            <person name="Featherston J."/>
            <person name="Asfaw A."/>
            <person name="Simpson G.G."/>
            <person name="Dolezel J."/>
            <person name="Hendre P.S."/>
            <person name="Van Deynze A."/>
            <person name="Kumar P.L."/>
            <person name="Obidiegwu J.E."/>
            <person name="Bhattacharjee R."/>
            <person name="Rokhsar D.S."/>
        </authorList>
    </citation>
    <scope>NUCLEOTIDE SEQUENCE [LARGE SCALE GENOMIC DNA]</scope>
    <source>
        <strain evidence="2">cv. TDa95/00328</strain>
    </source>
</reference>
<gene>
    <name evidence="1" type="ORF">IHE45_11G040000</name>
</gene>
<accession>A0ACB7V680</accession>
<evidence type="ECO:0000313" key="2">
    <source>
        <dbReference type="Proteomes" id="UP000827976"/>
    </source>
</evidence>
<name>A0ACB7V680_DIOAL</name>
<comment type="caution">
    <text evidence="1">The sequence shown here is derived from an EMBL/GenBank/DDBJ whole genome shotgun (WGS) entry which is preliminary data.</text>
</comment>
<organism evidence="1 2">
    <name type="scientific">Dioscorea alata</name>
    <name type="common">Purple yam</name>
    <dbReference type="NCBI Taxonomy" id="55571"/>
    <lineage>
        <taxon>Eukaryota</taxon>
        <taxon>Viridiplantae</taxon>
        <taxon>Streptophyta</taxon>
        <taxon>Embryophyta</taxon>
        <taxon>Tracheophyta</taxon>
        <taxon>Spermatophyta</taxon>
        <taxon>Magnoliopsida</taxon>
        <taxon>Liliopsida</taxon>
        <taxon>Dioscoreales</taxon>
        <taxon>Dioscoreaceae</taxon>
        <taxon>Dioscorea</taxon>
    </lineage>
</organism>
<proteinExistence type="predicted"/>
<sequence length="68" mass="7694">MRFSSLGMLDRKMLFAVIPSICASSPKKISIYNEEMIVACYFIGFLIFSHKSLGKNFKVTLDGRIESI</sequence>
<dbReference type="Proteomes" id="UP000827976">
    <property type="component" value="Chromosome 11"/>
</dbReference>
<keyword evidence="2" id="KW-1185">Reference proteome</keyword>
<evidence type="ECO:0000313" key="1">
    <source>
        <dbReference type="EMBL" id="KAH7668884.1"/>
    </source>
</evidence>
<protein>
    <submittedName>
        <fullName evidence="1">ATP synthase F0 complex subunit B/MI25 protein</fullName>
    </submittedName>
</protein>